<evidence type="ECO:0000259" key="1">
    <source>
        <dbReference type="Pfam" id="PF16487"/>
    </source>
</evidence>
<comment type="caution">
    <text evidence="3">The sequence shown here is derived from an EMBL/GenBank/DDBJ whole genome shotgun (WGS) entry which is preliminary data.</text>
</comment>
<sequence>MRKLNEKQTADMIKFTCQQPHARANNIKEGIGLLNCRDNDYLKQFGLKVDTEMAVVNARVLPPPKLCFHPSSRDANFIPTGGAWNLRDKKVAAGATLGSWGVIHFRDPRDQRCPTIPQLQRFIREMVQTFSDVGMVCIALDATSFTCNAALGLLFT</sequence>
<dbReference type="SUPFAM" id="SSF101690">
    <property type="entry name" value="PAZ domain"/>
    <property type="match status" value="1"/>
</dbReference>
<dbReference type="InterPro" id="IPR032473">
    <property type="entry name" value="Argonaute_Mid_dom"/>
</dbReference>
<dbReference type="PANTHER" id="PTHR22891">
    <property type="entry name" value="EUKARYOTIC TRANSLATION INITIATION FACTOR 2C"/>
    <property type="match status" value="1"/>
</dbReference>
<organism evidence="3 4">
    <name type="scientific">Jimgerdemannia flammicorona</name>
    <dbReference type="NCBI Taxonomy" id="994334"/>
    <lineage>
        <taxon>Eukaryota</taxon>
        <taxon>Fungi</taxon>
        <taxon>Fungi incertae sedis</taxon>
        <taxon>Mucoromycota</taxon>
        <taxon>Mucoromycotina</taxon>
        <taxon>Endogonomycetes</taxon>
        <taxon>Endogonales</taxon>
        <taxon>Endogonaceae</taxon>
        <taxon>Jimgerdemannia</taxon>
    </lineage>
</organism>
<evidence type="ECO:0000313" key="3">
    <source>
        <dbReference type="EMBL" id="RUP48240.1"/>
    </source>
</evidence>
<dbReference type="InterPro" id="IPR032472">
    <property type="entry name" value="ArgoL2"/>
</dbReference>
<feature type="domain" description="Protein argonaute Mid" evidence="1">
    <location>
        <begin position="79"/>
        <end position="136"/>
    </location>
</feature>
<dbReference type="InterPro" id="IPR036085">
    <property type="entry name" value="PAZ_dom_sf"/>
</dbReference>
<evidence type="ECO:0000259" key="2">
    <source>
        <dbReference type="Pfam" id="PF16488"/>
    </source>
</evidence>
<protein>
    <submittedName>
        <fullName evidence="3">Uncharacterized protein</fullName>
    </submittedName>
</protein>
<dbReference type="Pfam" id="PF16487">
    <property type="entry name" value="ArgoMid"/>
    <property type="match status" value="1"/>
</dbReference>
<name>A0A433DBN1_9FUNG</name>
<proteinExistence type="predicted"/>
<dbReference type="Pfam" id="PF16488">
    <property type="entry name" value="ArgoL2"/>
    <property type="match status" value="1"/>
</dbReference>
<dbReference type="EMBL" id="RBNI01003549">
    <property type="protein sequence ID" value="RUP48240.1"/>
    <property type="molecule type" value="Genomic_DNA"/>
</dbReference>
<dbReference type="Gene3D" id="3.40.50.2300">
    <property type="match status" value="1"/>
</dbReference>
<reference evidence="3 4" key="1">
    <citation type="journal article" date="2018" name="New Phytol.">
        <title>Phylogenomics of Endogonaceae and evolution of mycorrhizas within Mucoromycota.</title>
        <authorList>
            <person name="Chang Y."/>
            <person name="Desiro A."/>
            <person name="Na H."/>
            <person name="Sandor L."/>
            <person name="Lipzen A."/>
            <person name="Clum A."/>
            <person name="Barry K."/>
            <person name="Grigoriev I.V."/>
            <person name="Martin F.M."/>
            <person name="Stajich J.E."/>
            <person name="Smith M.E."/>
            <person name="Bonito G."/>
            <person name="Spatafora J.W."/>
        </authorList>
    </citation>
    <scope>NUCLEOTIDE SEQUENCE [LARGE SCALE GENOMIC DNA]</scope>
    <source>
        <strain evidence="3 4">GMNB39</strain>
    </source>
</reference>
<dbReference type="AlphaFoldDB" id="A0A433DBN1"/>
<gene>
    <name evidence="3" type="ORF">BC936DRAFT_144800</name>
</gene>
<keyword evidence="4" id="KW-1185">Reference proteome</keyword>
<dbReference type="OrthoDB" id="10252740at2759"/>
<evidence type="ECO:0000313" key="4">
    <source>
        <dbReference type="Proteomes" id="UP000268093"/>
    </source>
</evidence>
<feature type="domain" description="Argonaute linker 2" evidence="2">
    <location>
        <begin position="23"/>
        <end position="68"/>
    </location>
</feature>
<accession>A0A433DBN1</accession>
<dbReference type="Proteomes" id="UP000268093">
    <property type="component" value="Unassembled WGS sequence"/>
</dbReference>